<dbReference type="EC" id="7.2.2.12" evidence="6"/>
<reference evidence="10 11" key="1">
    <citation type="submission" date="2016-10" db="EMBL/GenBank/DDBJ databases">
        <title>Complete Genome Sequence of Flavobacterium sp. PK15.</title>
        <authorList>
            <person name="Ekwe A."/>
            <person name="Kim S.B."/>
        </authorList>
    </citation>
    <scope>NUCLEOTIDE SEQUENCE [LARGE SCALE GENOMIC DNA]</scope>
    <source>
        <strain evidence="10 11">PK15</strain>
    </source>
</reference>
<comment type="similarity">
    <text evidence="2 8">Belongs to the cation transport ATPase (P-type) (TC 3.A.3) family. Type IB subfamily.</text>
</comment>
<dbReference type="SUPFAM" id="SSF81653">
    <property type="entry name" value="Calcium ATPase, transduction domain A"/>
    <property type="match status" value="1"/>
</dbReference>
<feature type="domain" description="P-type ATPase A" evidence="9">
    <location>
        <begin position="129"/>
        <end position="217"/>
    </location>
</feature>
<dbReference type="Gene3D" id="2.70.150.10">
    <property type="entry name" value="Calcium-transporting ATPase, cytoplasmic transduction domain A"/>
    <property type="match status" value="1"/>
</dbReference>
<feature type="transmembrane region" description="Helical" evidence="8">
    <location>
        <begin position="268"/>
        <end position="292"/>
    </location>
</feature>
<dbReference type="PRINTS" id="PR00119">
    <property type="entry name" value="CATATPASE"/>
</dbReference>
<feature type="transmembrane region" description="Helical" evidence="8">
    <location>
        <begin position="577"/>
        <end position="597"/>
    </location>
</feature>
<evidence type="ECO:0000256" key="2">
    <source>
        <dbReference type="ARBA" id="ARBA00006024"/>
    </source>
</evidence>
<dbReference type="InterPro" id="IPR023299">
    <property type="entry name" value="ATPase_P-typ_cyto_dom_N"/>
</dbReference>
<evidence type="ECO:0000259" key="9">
    <source>
        <dbReference type="Pfam" id="PF00122"/>
    </source>
</evidence>
<dbReference type="RefSeq" id="WP_071183724.1">
    <property type="nucleotide sequence ID" value="NZ_CP017774.1"/>
</dbReference>
<keyword evidence="11" id="KW-1185">Reference proteome</keyword>
<evidence type="ECO:0000313" key="11">
    <source>
        <dbReference type="Proteomes" id="UP000178198"/>
    </source>
</evidence>
<gene>
    <name evidence="10" type="ORF">BIW12_02855</name>
</gene>
<evidence type="ECO:0000256" key="7">
    <source>
        <dbReference type="ARBA" id="ARBA00047308"/>
    </source>
</evidence>
<dbReference type="PRINTS" id="PR00941">
    <property type="entry name" value="CDATPASE"/>
</dbReference>
<dbReference type="GO" id="GO:0005524">
    <property type="term" value="F:ATP binding"/>
    <property type="evidence" value="ECO:0007669"/>
    <property type="project" value="UniProtKB-UniRule"/>
</dbReference>
<dbReference type="NCBIfam" id="TIGR01494">
    <property type="entry name" value="ATPase_P-type"/>
    <property type="match status" value="1"/>
</dbReference>
<dbReference type="GO" id="GO:0016463">
    <property type="term" value="F:P-type zinc transporter activity"/>
    <property type="evidence" value="ECO:0007669"/>
    <property type="project" value="UniProtKB-EC"/>
</dbReference>
<dbReference type="InterPro" id="IPR023298">
    <property type="entry name" value="ATPase_P-typ_TM_dom_sf"/>
</dbReference>
<proteinExistence type="inferred from homology"/>
<dbReference type="SUPFAM" id="SSF81665">
    <property type="entry name" value="Calcium ATPase, transmembrane domain M"/>
    <property type="match status" value="1"/>
</dbReference>
<feature type="transmembrane region" description="Helical" evidence="8">
    <location>
        <begin position="37"/>
        <end position="54"/>
    </location>
</feature>
<protein>
    <recommendedName>
        <fullName evidence="6">P-type Zn(2+) transporter</fullName>
        <ecNumber evidence="6">7.2.2.12</ecNumber>
    </recommendedName>
</protein>
<keyword evidence="8" id="KW-1003">Cell membrane</keyword>
<dbReference type="PANTHER" id="PTHR48085:SF5">
    <property type="entry name" value="CADMIUM_ZINC-TRANSPORTING ATPASE HMA4-RELATED"/>
    <property type="match status" value="1"/>
</dbReference>
<dbReference type="OrthoDB" id="1521937at2"/>
<dbReference type="KEGG" id="fcm:BIW12_02855"/>
<dbReference type="GO" id="GO:0046872">
    <property type="term" value="F:metal ion binding"/>
    <property type="evidence" value="ECO:0007669"/>
    <property type="project" value="UniProtKB-KW"/>
</dbReference>
<evidence type="ECO:0000313" key="10">
    <source>
        <dbReference type="EMBL" id="AOZ98456.1"/>
    </source>
</evidence>
<dbReference type="Proteomes" id="UP000178198">
    <property type="component" value="Chromosome"/>
</dbReference>
<dbReference type="Pfam" id="PF00122">
    <property type="entry name" value="E1-E2_ATPase"/>
    <property type="match status" value="1"/>
</dbReference>
<feature type="transmembrane region" description="Helical" evidence="8">
    <location>
        <begin position="603"/>
        <end position="624"/>
    </location>
</feature>
<dbReference type="FunFam" id="2.70.150.10:FF:000002">
    <property type="entry name" value="Copper-transporting ATPase 1, putative"/>
    <property type="match status" value="1"/>
</dbReference>
<dbReference type="AlphaFoldDB" id="A0A1D9P775"/>
<keyword evidence="5 8" id="KW-0472">Membrane</keyword>
<feature type="transmembrane region" description="Helical" evidence="8">
    <location>
        <begin position="237"/>
        <end position="256"/>
    </location>
</feature>
<dbReference type="Pfam" id="PF00702">
    <property type="entry name" value="Hydrolase"/>
    <property type="match status" value="1"/>
</dbReference>
<dbReference type="GO" id="GO:0016887">
    <property type="term" value="F:ATP hydrolysis activity"/>
    <property type="evidence" value="ECO:0007669"/>
    <property type="project" value="InterPro"/>
</dbReference>
<keyword evidence="8" id="KW-0067">ATP-binding</keyword>
<dbReference type="InterPro" id="IPR001757">
    <property type="entry name" value="P_typ_ATPase"/>
</dbReference>
<dbReference type="Gene3D" id="3.40.50.1000">
    <property type="entry name" value="HAD superfamily/HAD-like"/>
    <property type="match status" value="1"/>
</dbReference>
<evidence type="ECO:0000256" key="6">
    <source>
        <dbReference type="ARBA" id="ARBA00039097"/>
    </source>
</evidence>
<dbReference type="InterPro" id="IPR051014">
    <property type="entry name" value="Cation_Transport_ATPase_IB"/>
</dbReference>
<keyword evidence="3 8" id="KW-0812">Transmembrane</keyword>
<evidence type="ECO:0000256" key="4">
    <source>
        <dbReference type="ARBA" id="ARBA00022989"/>
    </source>
</evidence>
<keyword evidence="8" id="KW-0547">Nucleotide-binding</keyword>
<dbReference type="GO" id="GO:0005886">
    <property type="term" value="C:plasma membrane"/>
    <property type="evidence" value="ECO:0007669"/>
    <property type="project" value="UniProtKB-SubCell"/>
</dbReference>
<evidence type="ECO:0000256" key="8">
    <source>
        <dbReference type="RuleBase" id="RU362081"/>
    </source>
</evidence>
<evidence type="ECO:0000256" key="3">
    <source>
        <dbReference type="ARBA" id="ARBA00022692"/>
    </source>
</evidence>
<dbReference type="InterPro" id="IPR027256">
    <property type="entry name" value="P-typ_ATPase_IB"/>
</dbReference>
<name>A0A1D9P775_9FLAO</name>
<keyword evidence="8" id="KW-0479">Metal-binding</keyword>
<dbReference type="PANTHER" id="PTHR48085">
    <property type="entry name" value="CADMIUM/ZINC-TRANSPORTING ATPASE HMA2-RELATED"/>
    <property type="match status" value="1"/>
</dbReference>
<accession>A0A1D9P775</accession>
<evidence type="ECO:0000256" key="1">
    <source>
        <dbReference type="ARBA" id="ARBA00004370"/>
    </source>
</evidence>
<dbReference type="InterPro" id="IPR008250">
    <property type="entry name" value="ATPase_P-typ_transduc_dom_A_sf"/>
</dbReference>
<dbReference type="EMBL" id="CP017774">
    <property type="protein sequence ID" value="AOZ98456.1"/>
    <property type="molecule type" value="Genomic_DNA"/>
</dbReference>
<dbReference type="InterPro" id="IPR036412">
    <property type="entry name" value="HAD-like_sf"/>
</dbReference>
<dbReference type="Gene3D" id="3.40.1110.10">
    <property type="entry name" value="Calcium-transporting ATPase, cytoplasmic domain N"/>
    <property type="match status" value="1"/>
</dbReference>
<dbReference type="NCBIfam" id="TIGR01525">
    <property type="entry name" value="ATPase-IB_hvy"/>
    <property type="match status" value="1"/>
</dbReference>
<comment type="subcellular location">
    <subcellularLocation>
        <location evidence="8">Cell membrane</location>
    </subcellularLocation>
    <subcellularLocation>
        <location evidence="1">Membrane</location>
    </subcellularLocation>
</comment>
<comment type="catalytic activity">
    <reaction evidence="7">
        <text>Zn(2+)(in) + ATP + H2O = Zn(2+)(out) + ADP + phosphate + H(+)</text>
        <dbReference type="Rhea" id="RHEA:20621"/>
        <dbReference type="ChEBI" id="CHEBI:15377"/>
        <dbReference type="ChEBI" id="CHEBI:15378"/>
        <dbReference type="ChEBI" id="CHEBI:29105"/>
        <dbReference type="ChEBI" id="CHEBI:30616"/>
        <dbReference type="ChEBI" id="CHEBI:43474"/>
        <dbReference type="ChEBI" id="CHEBI:456216"/>
        <dbReference type="EC" id="7.2.2.12"/>
    </reaction>
</comment>
<dbReference type="InterPro" id="IPR059000">
    <property type="entry name" value="ATPase_P-type_domA"/>
</dbReference>
<dbReference type="SUPFAM" id="SSF56784">
    <property type="entry name" value="HAD-like"/>
    <property type="match status" value="1"/>
</dbReference>
<dbReference type="InterPro" id="IPR023214">
    <property type="entry name" value="HAD_sf"/>
</dbReference>
<evidence type="ECO:0000256" key="5">
    <source>
        <dbReference type="ARBA" id="ARBA00023136"/>
    </source>
</evidence>
<dbReference type="SUPFAM" id="SSF81660">
    <property type="entry name" value="Metal cation-transporting ATPase, ATP-binding domain N"/>
    <property type="match status" value="1"/>
</dbReference>
<feature type="transmembrane region" description="Helical" evidence="8">
    <location>
        <begin position="12"/>
        <end position="31"/>
    </location>
</feature>
<dbReference type="STRING" id="1306519.BIW12_02855"/>
<sequence length="631" mass="67915">MNLPFKDKKFVFLLLSVSIVIVLEILSLLGIHLPMPYAPFIFCTFIIAIGYKVILNGLQSLIKLNFSSINLLMTIAVIAALYLGEYPEAAVVIVLYVLGERLEDIGLENSKSALDELIKSVPKTAFVKKANKEIPIEQIEIGTVIQIKAGTIIPLDGKITFGESLIDESAITGEPIAKEKQVGDTVFAGTLNTNGFIEIKTSKLSTDTTFAKIIQLTFEAGAAKSETQKFIQRFSKLYTPIIIGLALLIFVVPVFLLHQDFNHWLKQAITLLVIACPCALVISTPVAIYAAIGNASAKGALIKGGKYIEALAEIKAIAVDKTRTITYGTPVVSDVFPLIGTSRKELLSCVSGAELFSEHPLAQAIITATRAEGFEPHTAKDFKSIIGKGATAKCEVCQTDSVLVGKLEFIREYHEISTEVEAIEAQLATEGKTSVVISFGKGVVGIIGLTDKIKPDSAAAIQELQEQNIDVIMLTGDSEKAAHFVARQVGITKVFGDLLPEEKAEEIKALLQQYDKVAMVGDGINDAPALAISTVGIAMGTAGSDTAIETANIALMNDQLSLIPFLIRLSKKTMKQIKMNTLGAIITKFIFVLLAVFGLSNLALAIAADVGVTLIVILFSLNLMRFEKSKV</sequence>
<organism evidence="10 11">
    <name type="scientific">Flavobacterium commune</name>
    <dbReference type="NCBI Taxonomy" id="1306519"/>
    <lineage>
        <taxon>Bacteria</taxon>
        <taxon>Pseudomonadati</taxon>
        <taxon>Bacteroidota</taxon>
        <taxon>Flavobacteriia</taxon>
        <taxon>Flavobacteriales</taxon>
        <taxon>Flavobacteriaceae</taxon>
        <taxon>Flavobacterium</taxon>
    </lineage>
</organism>
<keyword evidence="4 8" id="KW-1133">Transmembrane helix</keyword>